<keyword evidence="6" id="KW-1185">Reference proteome</keyword>
<dbReference type="PANTHER" id="PTHR42855:SF1">
    <property type="entry name" value="ABC TRANSPORTER DOMAIN-CONTAINING PROTEIN"/>
    <property type="match status" value="1"/>
</dbReference>
<dbReference type="InterPro" id="IPR032781">
    <property type="entry name" value="ABC_tran_Xtn"/>
</dbReference>
<dbReference type="PANTHER" id="PTHR42855">
    <property type="entry name" value="ABC TRANSPORTER ATP-BINDING SUBUNIT"/>
    <property type="match status" value="1"/>
</dbReference>
<evidence type="ECO:0000313" key="6">
    <source>
        <dbReference type="Proteomes" id="UP001247542"/>
    </source>
</evidence>
<dbReference type="Pfam" id="PF00005">
    <property type="entry name" value="ABC_tran"/>
    <property type="match status" value="2"/>
</dbReference>
<dbReference type="InterPro" id="IPR051309">
    <property type="entry name" value="ABCF_ATPase"/>
</dbReference>
<evidence type="ECO:0000259" key="4">
    <source>
        <dbReference type="PROSITE" id="PS50893"/>
    </source>
</evidence>
<feature type="domain" description="ABC transporter" evidence="4">
    <location>
        <begin position="304"/>
        <end position="531"/>
    </location>
</feature>
<dbReference type="PROSITE" id="PS50893">
    <property type="entry name" value="ABC_TRANSPORTER_2"/>
    <property type="match status" value="2"/>
</dbReference>
<sequence>MAHLFSTHNLKAIGGSREILADINVSIHEGDRVGVLGPNGAGKSTLLNLLTGLREPDDGYITARDGMRFTHLTQRDNTDPVPAIQLIHPGLEEYEWASNPDIRDIHAGLLADIDITRPMNELSGGQRRRVSLAAVLSEGVVQGRPADVVVLDEPTNHLDVEGVAWLAAHLNKRLARGHGALIVVTHDRWFLDAVCNQVWEVVPGVEPGYGRDQRPGRIEFYEGSYAAYVLARAERARLAQLAEEKRQNLLRKELAWLQRGAPARTSKPRFRVDAAEALIGNEPPPRDEVELVRIASARLGKQVLDLEGVSLRFGDRMIFDDVTWRLAPGQRVGVVGVNGAGKTTLMRLLAGDLQPDHGRVKRGKTVQVATLSQDTHELDEVSHLRVTEAVAQVALSIDVGGKELTASQIVERIGFNRDRAWTPVADISGGERRRLQLVRLLMAQPNVLLLDEPTNDLDTDTLAAMEDLLDSFAGTLVVVSHDRYLLERVTSSQVALYGDRKIVDLPGGVEQYLRVRAGQTMDGAGAVAAGAAAAADAGPSDAQLSREARKEAQRVERQMKRSSTQIEKVEAQLADVSSIPAPNAQQIQEMADLAAQLKSLQSAHEALETQWLEAAERAEDLS</sequence>
<dbReference type="Proteomes" id="UP001247542">
    <property type="component" value="Unassembled WGS sequence"/>
</dbReference>
<name>A0ABU3IA59_9ACTO</name>
<protein>
    <submittedName>
        <fullName evidence="5">ABC-F family ATP-binding cassette domain-containing protein</fullName>
    </submittedName>
</protein>
<gene>
    <name evidence="5" type="ORF">QS713_04085</name>
</gene>
<accession>A0ABU3IA59</accession>
<keyword evidence="2 5" id="KW-0067">ATP-binding</keyword>
<comment type="caution">
    <text evidence="5">The sequence shown here is derived from an EMBL/GenBank/DDBJ whole genome shotgun (WGS) entry which is preliminary data.</text>
</comment>
<dbReference type="InterPro" id="IPR017871">
    <property type="entry name" value="ABC_transporter-like_CS"/>
</dbReference>
<evidence type="ECO:0000256" key="3">
    <source>
        <dbReference type="SAM" id="Coils"/>
    </source>
</evidence>
<dbReference type="SMART" id="SM00382">
    <property type="entry name" value="AAA"/>
    <property type="match status" value="2"/>
</dbReference>
<dbReference type="SUPFAM" id="SSF52540">
    <property type="entry name" value="P-loop containing nucleoside triphosphate hydrolases"/>
    <property type="match status" value="2"/>
</dbReference>
<dbReference type="InterPro" id="IPR027417">
    <property type="entry name" value="P-loop_NTPase"/>
</dbReference>
<dbReference type="Gene3D" id="3.40.50.300">
    <property type="entry name" value="P-loop containing nucleotide triphosphate hydrolases"/>
    <property type="match status" value="2"/>
</dbReference>
<feature type="domain" description="ABC transporter" evidence="4">
    <location>
        <begin position="5"/>
        <end position="228"/>
    </location>
</feature>
<evidence type="ECO:0000256" key="1">
    <source>
        <dbReference type="ARBA" id="ARBA00022741"/>
    </source>
</evidence>
<reference evidence="5 6" key="1">
    <citation type="submission" date="2023-06" db="EMBL/GenBank/DDBJ databases">
        <title>Draft genome sequence of Gleimia hominis type strain CCUG 57540T.</title>
        <authorList>
            <person name="Salva-Serra F."/>
            <person name="Cardew S."/>
            <person name="Jensie Markopoulos S."/>
            <person name="Ohlen M."/>
            <person name="Inganas E."/>
            <person name="Svensson-Stadler L."/>
            <person name="Moore E.R.B."/>
        </authorList>
    </citation>
    <scope>NUCLEOTIDE SEQUENCE [LARGE SCALE GENOMIC DNA]</scope>
    <source>
        <strain evidence="5 6">CCUG 57540</strain>
    </source>
</reference>
<dbReference type="InterPro" id="IPR003593">
    <property type="entry name" value="AAA+_ATPase"/>
</dbReference>
<evidence type="ECO:0000313" key="5">
    <source>
        <dbReference type="EMBL" id="MDT3767247.1"/>
    </source>
</evidence>
<dbReference type="GO" id="GO:0005524">
    <property type="term" value="F:ATP binding"/>
    <property type="evidence" value="ECO:0007669"/>
    <property type="project" value="UniProtKB-KW"/>
</dbReference>
<keyword evidence="1" id="KW-0547">Nucleotide-binding</keyword>
<dbReference type="CDD" id="cd03221">
    <property type="entry name" value="ABCF_EF-3"/>
    <property type="match status" value="1"/>
</dbReference>
<organism evidence="5 6">
    <name type="scientific">Gleimia hominis</name>
    <dbReference type="NCBI Taxonomy" id="595468"/>
    <lineage>
        <taxon>Bacteria</taxon>
        <taxon>Bacillati</taxon>
        <taxon>Actinomycetota</taxon>
        <taxon>Actinomycetes</taxon>
        <taxon>Actinomycetales</taxon>
        <taxon>Actinomycetaceae</taxon>
        <taxon>Gleimia</taxon>
    </lineage>
</organism>
<evidence type="ECO:0000256" key="2">
    <source>
        <dbReference type="ARBA" id="ARBA00022840"/>
    </source>
</evidence>
<dbReference type="EMBL" id="JASXSX010000001">
    <property type="protein sequence ID" value="MDT3767247.1"/>
    <property type="molecule type" value="Genomic_DNA"/>
</dbReference>
<feature type="coiled-coil region" evidence="3">
    <location>
        <begin position="545"/>
        <end position="610"/>
    </location>
</feature>
<dbReference type="Pfam" id="PF12848">
    <property type="entry name" value="ABC_tran_Xtn"/>
    <property type="match status" value="1"/>
</dbReference>
<dbReference type="InterPro" id="IPR003439">
    <property type="entry name" value="ABC_transporter-like_ATP-bd"/>
</dbReference>
<keyword evidence="3" id="KW-0175">Coiled coil</keyword>
<proteinExistence type="predicted"/>
<dbReference type="PROSITE" id="PS00211">
    <property type="entry name" value="ABC_TRANSPORTER_1"/>
    <property type="match status" value="2"/>
</dbReference>
<dbReference type="RefSeq" id="WP_313272638.1">
    <property type="nucleotide sequence ID" value="NZ_JASXSX010000001.1"/>
</dbReference>